<dbReference type="Gene3D" id="3.50.50.60">
    <property type="entry name" value="FAD/NAD(P)-binding domain"/>
    <property type="match status" value="2"/>
</dbReference>
<organism evidence="3 4">
    <name type="scientific">Polaromonas jejuensis</name>
    <dbReference type="NCBI Taxonomy" id="457502"/>
    <lineage>
        <taxon>Bacteria</taxon>
        <taxon>Pseudomonadati</taxon>
        <taxon>Pseudomonadota</taxon>
        <taxon>Betaproteobacteria</taxon>
        <taxon>Burkholderiales</taxon>
        <taxon>Comamonadaceae</taxon>
        <taxon>Polaromonas</taxon>
    </lineage>
</organism>
<keyword evidence="4" id="KW-1185">Reference proteome</keyword>
<dbReference type="InterPro" id="IPR036188">
    <property type="entry name" value="FAD/NAD-bd_sf"/>
</dbReference>
<evidence type="ECO:0000259" key="2">
    <source>
        <dbReference type="Pfam" id="PF22607"/>
    </source>
</evidence>
<sequence length="388" mass="42109">MNTTKTPRAIIIGGSLGGLFAATSLRAIGWDVDVFERSPHELDSRGGGVVLQPDVLAAFRFAGIVHSSALGVQSGDRIYLNRDDRVIQRQFMPQTQTSWNMLYGAMKRALPAEMVHAGEEFTRFEQEGDRIHAHFASGRVETGDLLIGADGARSSVRKQVMPGHDPSYAGYVAWRGLVPESRLPADAAAVLGGTFAFQQGLGHLMLEYMVPGEDESTTKGERRWNWVWYRKVGAGANLSDLLTDRDGVRHAFSLPPGAPKDSDIAEMHQASRDFLAPTFQRLVEATDEPFVQAILDLQVPQMVYGRVILLGDSAFVPRPHTAGSTAKAAANAVALAQALRADGADVDKSLAHWQAGQLRQGIGMTTWGMSIGDRIMNIHPIGAPSEEE</sequence>
<dbReference type="Proteomes" id="UP001596084">
    <property type="component" value="Unassembled WGS sequence"/>
</dbReference>
<dbReference type="Pfam" id="PF22607">
    <property type="entry name" value="FAD_binding-like"/>
    <property type="match status" value="1"/>
</dbReference>
<dbReference type="InterPro" id="IPR002938">
    <property type="entry name" value="FAD-bd"/>
</dbReference>
<evidence type="ECO:0000313" key="3">
    <source>
        <dbReference type="EMBL" id="MFC5520743.1"/>
    </source>
</evidence>
<dbReference type="PANTHER" id="PTHR47469:SF2">
    <property type="entry name" value="OS06G0597600 PROTEIN"/>
    <property type="match status" value="1"/>
</dbReference>
<evidence type="ECO:0000259" key="1">
    <source>
        <dbReference type="Pfam" id="PF01494"/>
    </source>
</evidence>
<accession>A0ABW0Q7U0</accession>
<dbReference type="Pfam" id="PF01494">
    <property type="entry name" value="FAD_binding_3"/>
    <property type="match status" value="1"/>
</dbReference>
<comment type="caution">
    <text evidence="3">The sequence shown here is derived from an EMBL/GenBank/DDBJ whole genome shotgun (WGS) entry which is preliminary data.</text>
</comment>
<dbReference type="InterPro" id="IPR053212">
    <property type="entry name" value="DHP_3-monooxygenase"/>
</dbReference>
<dbReference type="InterPro" id="IPR054707">
    <property type="entry name" value="DhpH_subs-bd"/>
</dbReference>
<reference evidence="4" key="1">
    <citation type="journal article" date="2019" name="Int. J. Syst. Evol. Microbiol.">
        <title>The Global Catalogue of Microorganisms (GCM) 10K type strain sequencing project: providing services to taxonomists for standard genome sequencing and annotation.</title>
        <authorList>
            <consortium name="The Broad Institute Genomics Platform"/>
            <consortium name="The Broad Institute Genome Sequencing Center for Infectious Disease"/>
            <person name="Wu L."/>
            <person name="Ma J."/>
        </authorList>
    </citation>
    <scope>NUCLEOTIDE SEQUENCE [LARGE SCALE GENOMIC DNA]</scope>
    <source>
        <strain evidence="4">CGMCC 4.7277</strain>
    </source>
</reference>
<dbReference type="NCBIfam" id="NF005566">
    <property type="entry name" value="PRK07236.1"/>
    <property type="match status" value="1"/>
</dbReference>
<feature type="domain" description="FAD-binding" evidence="1">
    <location>
        <begin position="9"/>
        <end position="167"/>
    </location>
</feature>
<feature type="domain" description="2,6-dihydroxypyridine 3-monooxygenase substrate binding" evidence="2">
    <location>
        <begin position="168"/>
        <end position="296"/>
    </location>
</feature>
<dbReference type="PRINTS" id="PR00420">
    <property type="entry name" value="RNGMNOXGNASE"/>
</dbReference>
<dbReference type="SUPFAM" id="SSF51905">
    <property type="entry name" value="FAD/NAD(P)-binding domain"/>
    <property type="match status" value="1"/>
</dbReference>
<protein>
    <submittedName>
        <fullName evidence="3">FAD binding domain-containing protein</fullName>
    </submittedName>
</protein>
<proteinExistence type="predicted"/>
<name>A0ABW0Q7U0_9BURK</name>
<dbReference type="EMBL" id="JBHSMX010000011">
    <property type="protein sequence ID" value="MFC5520743.1"/>
    <property type="molecule type" value="Genomic_DNA"/>
</dbReference>
<dbReference type="RefSeq" id="WP_068831156.1">
    <property type="nucleotide sequence ID" value="NZ_JBHSMX010000011.1"/>
</dbReference>
<dbReference type="PANTHER" id="PTHR47469">
    <property type="entry name" value="MONOOXYGENASE-LIKE"/>
    <property type="match status" value="1"/>
</dbReference>
<dbReference type="SUPFAM" id="SSF54373">
    <property type="entry name" value="FAD-linked reductases, C-terminal domain"/>
    <property type="match status" value="1"/>
</dbReference>
<gene>
    <name evidence="3" type="ORF">ACFPP7_07400</name>
</gene>
<evidence type="ECO:0000313" key="4">
    <source>
        <dbReference type="Proteomes" id="UP001596084"/>
    </source>
</evidence>